<organism evidence="1 2">
    <name type="scientific">Exocentrus adspersus</name>
    <dbReference type="NCBI Taxonomy" id="1586481"/>
    <lineage>
        <taxon>Eukaryota</taxon>
        <taxon>Metazoa</taxon>
        <taxon>Ecdysozoa</taxon>
        <taxon>Arthropoda</taxon>
        <taxon>Hexapoda</taxon>
        <taxon>Insecta</taxon>
        <taxon>Pterygota</taxon>
        <taxon>Neoptera</taxon>
        <taxon>Endopterygota</taxon>
        <taxon>Coleoptera</taxon>
        <taxon>Polyphaga</taxon>
        <taxon>Cucujiformia</taxon>
        <taxon>Chrysomeloidea</taxon>
        <taxon>Cerambycidae</taxon>
        <taxon>Lamiinae</taxon>
        <taxon>Acanthocinini</taxon>
        <taxon>Exocentrus</taxon>
    </lineage>
</organism>
<dbReference type="EMBL" id="JANEYG010000027">
    <property type="protein sequence ID" value="KAJ8918206.1"/>
    <property type="molecule type" value="Genomic_DNA"/>
</dbReference>
<protein>
    <submittedName>
        <fullName evidence="1">Uncharacterized protein</fullName>
    </submittedName>
</protein>
<comment type="caution">
    <text evidence="1">The sequence shown here is derived from an EMBL/GenBank/DDBJ whole genome shotgun (WGS) entry which is preliminary data.</text>
</comment>
<accession>A0AAV8VX46</accession>
<reference evidence="1 2" key="1">
    <citation type="journal article" date="2023" name="Insect Mol. Biol.">
        <title>Genome sequencing provides insights into the evolution of gene families encoding plant cell wall-degrading enzymes in longhorned beetles.</title>
        <authorList>
            <person name="Shin N.R."/>
            <person name="Okamura Y."/>
            <person name="Kirsch R."/>
            <person name="Pauchet Y."/>
        </authorList>
    </citation>
    <scope>NUCLEOTIDE SEQUENCE [LARGE SCALE GENOMIC DNA]</scope>
    <source>
        <strain evidence="1">EAD_L_NR</strain>
    </source>
</reference>
<keyword evidence="2" id="KW-1185">Reference proteome</keyword>
<sequence>MLLGHFLIDFLQILYFSHPINQSHFYLNRTDLNIKTRRCYFGQCQGLKKSSWTLDNTITILRDE</sequence>
<evidence type="ECO:0000313" key="2">
    <source>
        <dbReference type="Proteomes" id="UP001159042"/>
    </source>
</evidence>
<proteinExistence type="predicted"/>
<name>A0AAV8VX46_9CUCU</name>
<evidence type="ECO:0000313" key="1">
    <source>
        <dbReference type="EMBL" id="KAJ8918206.1"/>
    </source>
</evidence>
<gene>
    <name evidence="1" type="ORF">NQ315_014073</name>
</gene>
<dbReference type="Proteomes" id="UP001159042">
    <property type="component" value="Unassembled WGS sequence"/>
</dbReference>
<dbReference type="AlphaFoldDB" id="A0AAV8VX46"/>